<feature type="region of interest" description="Disordered" evidence="1">
    <location>
        <begin position="1173"/>
        <end position="1194"/>
    </location>
</feature>
<dbReference type="InterPro" id="IPR000387">
    <property type="entry name" value="Tyr_Pase_dom"/>
</dbReference>
<evidence type="ECO:0000313" key="7">
    <source>
        <dbReference type="WBParaSite" id="HNAJ_0000784201-mRNA-1"/>
    </source>
</evidence>
<dbReference type="PROSITE" id="PS50191">
    <property type="entry name" value="CRAL_TRIO"/>
    <property type="match status" value="1"/>
</dbReference>
<dbReference type="EMBL" id="UZAE01012138">
    <property type="protein sequence ID" value="VDO03698.1"/>
    <property type="molecule type" value="Genomic_DNA"/>
</dbReference>
<reference evidence="5 6" key="2">
    <citation type="submission" date="2018-11" db="EMBL/GenBank/DDBJ databases">
        <authorList>
            <consortium name="Pathogen Informatics"/>
        </authorList>
    </citation>
    <scope>NUCLEOTIDE SEQUENCE [LARGE SCALE GENOMIC DNA]</scope>
</reference>
<dbReference type="SUPFAM" id="SSF46938">
    <property type="entry name" value="CRAL/TRIO N-terminal domain"/>
    <property type="match status" value="1"/>
</dbReference>
<dbReference type="OrthoDB" id="10051650at2759"/>
<dbReference type="PROSITE" id="PS50055">
    <property type="entry name" value="TYR_PHOSPHATASE_PTP"/>
    <property type="match status" value="1"/>
</dbReference>
<feature type="region of interest" description="Disordered" evidence="1">
    <location>
        <begin position="347"/>
        <end position="370"/>
    </location>
</feature>
<evidence type="ECO:0000259" key="2">
    <source>
        <dbReference type="PROSITE" id="PS50055"/>
    </source>
</evidence>
<proteinExistence type="predicted"/>
<feature type="region of interest" description="Disordered" evidence="1">
    <location>
        <begin position="286"/>
        <end position="324"/>
    </location>
</feature>
<dbReference type="InterPro" id="IPR036273">
    <property type="entry name" value="CRAL/TRIO_N_dom_sf"/>
</dbReference>
<dbReference type="PROSITE" id="PS50056">
    <property type="entry name" value="TYR_PHOSPHATASE_2"/>
    <property type="match status" value="1"/>
</dbReference>
<feature type="region of interest" description="Disordered" evidence="1">
    <location>
        <begin position="758"/>
        <end position="777"/>
    </location>
</feature>
<dbReference type="PRINTS" id="PR00700">
    <property type="entry name" value="PRTYPHPHTASE"/>
</dbReference>
<dbReference type="InterPro" id="IPR001251">
    <property type="entry name" value="CRAL-TRIO_dom"/>
</dbReference>
<feature type="region of interest" description="Disordered" evidence="1">
    <location>
        <begin position="500"/>
        <end position="688"/>
    </location>
</feature>
<feature type="domain" description="Tyrosine-protein phosphatase" evidence="2">
    <location>
        <begin position="712"/>
        <end position="1066"/>
    </location>
</feature>
<keyword evidence="6" id="KW-1185">Reference proteome</keyword>
<dbReference type="InterPro" id="IPR029021">
    <property type="entry name" value="Prot-tyrosine_phosphatase-like"/>
</dbReference>
<feature type="compositionally biased region" description="Acidic residues" evidence="1">
    <location>
        <begin position="647"/>
        <end position="666"/>
    </location>
</feature>
<dbReference type="SUPFAM" id="SSF52799">
    <property type="entry name" value="(Phosphotyrosine protein) phosphatases II"/>
    <property type="match status" value="1"/>
</dbReference>
<feature type="domain" description="CRAL-TRIO" evidence="4">
    <location>
        <begin position="86"/>
        <end position="236"/>
    </location>
</feature>
<dbReference type="Proteomes" id="UP000278807">
    <property type="component" value="Unassembled WGS sequence"/>
</dbReference>
<name>A0A158QHQ4_RODNA</name>
<dbReference type="PROSITE" id="PS00383">
    <property type="entry name" value="TYR_PHOSPHATASE_1"/>
    <property type="match status" value="1"/>
</dbReference>
<organism evidence="7">
    <name type="scientific">Rodentolepis nana</name>
    <name type="common">Dwarf tapeworm</name>
    <name type="synonym">Hymenolepis nana</name>
    <dbReference type="NCBI Taxonomy" id="102285"/>
    <lineage>
        <taxon>Eukaryota</taxon>
        <taxon>Metazoa</taxon>
        <taxon>Spiralia</taxon>
        <taxon>Lophotrochozoa</taxon>
        <taxon>Platyhelminthes</taxon>
        <taxon>Cestoda</taxon>
        <taxon>Eucestoda</taxon>
        <taxon>Cyclophyllidea</taxon>
        <taxon>Hymenolepididae</taxon>
        <taxon>Rodentolepis</taxon>
    </lineage>
</organism>
<dbReference type="SMART" id="SM00404">
    <property type="entry name" value="PTPc_motif"/>
    <property type="match status" value="1"/>
</dbReference>
<feature type="compositionally biased region" description="Low complexity" evidence="1">
    <location>
        <begin position="286"/>
        <end position="322"/>
    </location>
</feature>
<dbReference type="AlphaFoldDB" id="A0A158QHQ4"/>
<accession>A0A158QHQ4</accession>
<dbReference type="SMART" id="SM01100">
    <property type="entry name" value="CRAL_TRIO_N"/>
    <property type="match status" value="1"/>
</dbReference>
<dbReference type="InterPro" id="IPR016130">
    <property type="entry name" value="Tyr_Pase_AS"/>
</dbReference>
<dbReference type="InterPro" id="IPR003595">
    <property type="entry name" value="Tyr_Pase_cat"/>
</dbReference>
<feature type="compositionally biased region" description="Basic and acidic residues" evidence="1">
    <location>
        <begin position="624"/>
        <end position="643"/>
    </location>
</feature>
<dbReference type="SMART" id="SM00194">
    <property type="entry name" value="PTPc"/>
    <property type="match status" value="1"/>
</dbReference>
<reference evidence="7" key="1">
    <citation type="submission" date="2016-04" db="UniProtKB">
        <authorList>
            <consortium name="WormBaseParasite"/>
        </authorList>
    </citation>
    <scope>IDENTIFICATION</scope>
</reference>
<feature type="compositionally biased region" description="Low complexity" evidence="1">
    <location>
        <begin position="513"/>
        <end position="533"/>
    </location>
</feature>
<dbReference type="InterPro" id="IPR011074">
    <property type="entry name" value="CRAL/TRIO_N_dom"/>
</dbReference>
<feature type="compositionally biased region" description="Polar residues" evidence="1">
    <location>
        <begin position="353"/>
        <end position="370"/>
    </location>
</feature>
<feature type="compositionally biased region" description="Acidic residues" evidence="1">
    <location>
        <begin position="676"/>
        <end position="688"/>
    </location>
</feature>
<dbReference type="InterPro" id="IPR050348">
    <property type="entry name" value="Protein-Tyr_Phosphatase"/>
</dbReference>
<evidence type="ECO:0000313" key="6">
    <source>
        <dbReference type="Proteomes" id="UP000278807"/>
    </source>
</evidence>
<evidence type="ECO:0000256" key="1">
    <source>
        <dbReference type="SAM" id="MobiDB-lite"/>
    </source>
</evidence>
<dbReference type="SMART" id="SM00516">
    <property type="entry name" value="SEC14"/>
    <property type="match status" value="1"/>
</dbReference>
<feature type="domain" description="Tyrosine specific protein phosphatases" evidence="3">
    <location>
        <begin position="970"/>
        <end position="1057"/>
    </location>
</feature>
<evidence type="ECO:0000259" key="3">
    <source>
        <dbReference type="PROSITE" id="PS50056"/>
    </source>
</evidence>
<dbReference type="Gene3D" id="3.40.525.10">
    <property type="entry name" value="CRAL-TRIO lipid binding domain"/>
    <property type="match status" value="1"/>
</dbReference>
<dbReference type="Pfam" id="PF00102">
    <property type="entry name" value="Y_phosphatase"/>
    <property type="match status" value="2"/>
</dbReference>
<dbReference type="Gene3D" id="3.90.190.10">
    <property type="entry name" value="Protein tyrosine phosphatase superfamily"/>
    <property type="match status" value="1"/>
</dbReference>
<dbReference type="PANTHER" id="PTHR19134">
    <property type="entry name" value="RECEPTOR-TYPE TYROSINE-PROTEIN PHOSPHATASE"/>
    <property type="match status" value="1"/>
</dbReference>
<dbReference type="InterPro" id="IPR036865">
    <property type="entry name" value="CRAL-TRIO_dom_sf"/>
</dbReference>
<evidence type="ECO:0000313" key="5">
    <source>
        <dbReference type="EMBL" id="VDO03698.1"/>
    </source>
</evidence>
<dbReference type="WBParaSite" id="HNAJ_0000784201-mRNA-1">
    <property type="protein sequence ID" value="HNAJ_0000784201-mRNA-1"/>
    <property type="gene ID" value="HNAJ_0000784201"/>
</dbReference>
<protein>
    <submittedName>
        <fullName evidence="7">Tyrosine-protein phosphatase non-receptor type 9-like</fullName>
    </submittedName>
</protein>
<sequence>MSLCGKNGETVVQKLSSQFSLSPKEKECIENFLSSVGASSLIADNDAQACRFLAARKFNVKEAVDLFHSYEAFLKSEGITLINPFEESVRRELLSGKFTILNDNDQAGARVAQFFVRLHRPTKSTHKAFLQSVIFQLNAALRKETAARNGIILIYDMTNSKYSNFDADLSKKLFNMLKSCFPIRLRRIIVLTAPLWFRAPFQLLRVFIKEELRDRVHVMRPSPGSRLASLSNPDPAVAKRDHFAWLNAAITETAPFATTNPSELLYSTNLGLATPRQPATVATFFNVSSSNGTDSNTNTLDRSGRSSSSVSDTGGDTDAGAVPLGDDESLMAEIGCCSPNWDPFALSSSQSSDAESVNNDGSLEGSSRKNVMSMSCSPVVSANIAGASSLMNGDTCKDQPPGSKTLTEGTPTPPAKPKFPTSCLPINNIQSVSDPASVTTPTSARLTSSAAVLVGQSVKSGSVGNLHNYLASCKEPSAKKAPLASQDDLTSLIMMTAAEDSGTIRKEKRSKHAANSSTSLSSTSSHSLGPKSGVHPSDLIPFWAMDRPSGPSIHEGPSIPNTSSAPSVSHRHSSEDNDSQSDKFFCTGEPSPAPTSSSPTSLRSRNLQSHDPDSQVNNSVKCSANDHQDEESGHRQETEHEGQAMEVDYEQEEEEESYDNEDDTNDDGGTSQNEGSDSDDDNDESMDLDLDSLWMTPDQLVNHVVDVGVNGLYEEYSAIGNIKTDDPCTAFRRPCNSSKNRYVDVTCLEHSRVHLRSHQQNPTTSLNASSGLTTSGKSVSRADKQVPIYIHANWVDSYRQRNAFICTQGPLQDTSGDFWFMIWTYNVPAIVMITRCYESQRCKCFQYWPAIEGQSLRFTTISPNATSVVTTGSSGWGGIGATGGSANSGTLAPSKKKTLCGLTRRSASEVSNSNKFVFEVTHLSSQSGEDYTCTKLNLKDIKSGQSRIIEHYAFHSWPDHGVPSDSSALLELLSTVQSEYASTIKRELGYDSSFDTPIPPPPIVVHCSAGIGRTGTFIALDVSTKQLVELGKVNVPLTVARIRSQRSGCVQVSAQYLFVYRALIDFALAKGLINPSASSAATVAQRQLSASTRPSMPSVGPTGSLPMDASLLSVLAAASQQSGSGSASSGSSENDAAHFGALMRLVRGYMSSVRGAIDINVDANRQQQRISTELDYETEETQTLPVAASEEDDEVEGIDASCDEGGPNSTDEPKLAEIPTEEEELAEAMQTEELAPPILSSPPSGIPQTIGNCNEEQQQTVVIEKSTAFY</sequence>
<evidence type="ECO:0000259" key="4">
    <source>
        <dbReference type="PROSITE" id="PS50191"/>
    </source>
</evidence>
<dbReference type="CDD" id="cd00170">
    <property type="entry name" value="SEC14"/>
    <property type="match status" value="1"/>
</dbReference>
<dbReference type="Pfam" id="PF00650">
    <property type="entry name" value="CRAL_TRIO"/>
    <property type="match status" value="1"/>
</dbReference>
<dbReference type="SUPFAM" id="SSF52087">
    <property type="entry name" value="CRAL/TRIO domain"/>
    <property type="match status" value="1"/>
</dbReference>
<gene>
    <name evidence="5" type="ORF">HNAJ_LOCUS7838</name>
</gene>
<dbReference type="GO" id="GO:0004725">
    <property type="term" value="F:protein tyrosine phosphatase activity"/>
    <property type="evidence" value="ECO:0007669"/>
    <property type="project" value="InterPro"/>
</dbReference>
<feature type="region of interest" description="Disordered" evidence="1">
    <location>
        <begin position="391"/>
        <end position="421"/>
    </location>
</feature>
<dbReference type="PANTHER" id="PTHR19134:SF534">
    <property type="entry name" value="LD27988P"/>
    <property type="match status" value="1"/>
</dbReference>
<dbReference type="Gene3D" id="1.10.8.20">
    <property type="entry name" value="N-terminal domain of phosphatidylinositol transfer protein sec14p"/>
    <property type="match status" value="1"/>
</dbReference>
<dbReference type="STRING" id="102285.A0A158QHQ4"/>
<dbReference type="InterPro" id="IPR000242">
    <property type="entry name" value="PTP_cat"/>
</dbReference>